<dbReference type="RefSeq" id="WP_025381685.1">
    <property type="nucleotide sequence ID" value="NZ_CGBP01000057.1"/>
</dbReference>
<dbReference type="EMBL" id="CP007230">
    <property type="protein sequence ID" value="AHK21936.1"/>
    <property type="molecule type" value="Genomic_DNA"/>
</dbReference>
<keyword evidence="2" id="KW-1185">Reference proteome</keyword>
<evidence type="ECO:0000313" key="2">
    <source>
        <dbReference type="Proteomes" id="UP000019439"/>
    </source>
</evidence>
<sequence length="161" mass="18336">MERDAEIINTYLALDEDERIEYVRNFDGALSLNLALFFLEIACETSNDEVLRIEVLKVLGLYKGGYNDEEIKKRLLEVIGREDEDDDVKINAINTMDLMSVSDDDVDFFFNLLKSDEYILIKEAAFSFITHHKNLSSANAVLNKLVNDKVFGKSASRELAS</sequence>
<name>A0ABN4CSV2_9GAMM</name>
<protein>
    <recommendedName>
        <fullName evidence="3">HEAT repeat domain-containing protein</fullName>
    </recommendedName>
</protein>
<dbReference type="SUPFAM" id="SSF48371">
    <property type="entry name" value="ARM repeat"/>
    <property type="match status" value="1"/>
</dbReference>
<proteinExistence type="predicted"/>
<gene>
    <name evidence="1" type="ORF">BF17_05780</name>
</gene>
<reference evidence="1 2" key="1">
    <citation type="journal article" date="2014" name="Genome Announc.">
        <title>Genome Sequence of Yersinia similis Y228T, a Member of the Yersinia pseudotuberculosis Complex.</title>
        <authorList>
            <person name="Sprague L.D."/>
            <person name="Neubauer H."/>
        </authorList>
    </citation>
    <scope>NUCLEOTIDE SEQUENCE [LARGE SCALE GENOMIC DNA]</scope>
    <source>
        <strain evidence="1 2">228</strain>
    </source>
</reference>
<dbReference type="Proteomes" id="UP000019439">
    <property type="component" value="Chromosome"/>
</dbReference>
<accession>A0ABN4CSV2</accession>
<organism evidence="1 2">
    <name type="scientific">Yersinia similis</name>
    <dbReference type="NCBI Taxonomy" id="367190"/>
    <lineage>
        <taxon>Bacteria</taxon>
        <taxon>Pseudomonadati</taxon>
        <taxon>Pseudomonadota</taxon>
        <taxon>Gammaproteobacteria</taxon>
        <taxon>Enterobacterales</taxon>
        <taxon>Yersiniaceae</taxon>
        <taxon>Yersinia</taxon>
    </lineage>
</organism>
<dbReference type="InterPro" id="IPR016024">
    <property type="entry name" value="ARM-type_fold"/>
</dbReference>
<dbReference type="GeneID" id="96663113"/>
<evidence type="ECO:0000313" key="1">
    <source>
        <dbReference type="EMBL" id="AHK21936.1"/>
    </source>
</evidence>
<evidence type="ECO:0008006" key="3">
    <source>
        <dbReference type="Google" id="ProtNLM"/>
    </source>
</evidence>